<gene>
    <name evidence="2" type="ORF">E2F48_14315</name>
</gene>
<dbReference type="PROSITE" id="PS51257">
    <property type="entry name" value="PROKAR_LIPOPROTEIN"/>
    <property type="match status" value="1"/>
</dbReference>
<sequence>MSSHVRSVSRRRIAAAMFLVTALGILAGCGTGNTSSTADAASRACDVAAPAEPQTVNILAFSAPSIDPFTDAIVKGCSAADNLTLNHTPVDFTGQIQKAQLALGSEGNSPYDVVEVYNSTLVEYASKGWVAPLDDYISKYEDKYQLGDVSEEAWAGVTYDGKIYAVPNQVNTQILIYRKDLFEAEGLSAPTTYEELVAAASKLGGKVDYPLSMAWGSDDALLDGFHGWLAAGGGKWFNDDNTPAFDSPEGRKGLEQMKGLLPFMPKDTLSFGNGDVMGLMQQGKVGMAIIWASRAAPINDPNASKVAGKVGFAPAPRGMSGIPAGENSVDGFAIAKNSAVDPETLFQIVASTTLNKDVQRDASEVVLPARMSVQNDTSAAQPHWGASFENIAGGAQALPAVPFMDPLTKSVVNPFLAKAVTGALPVDAALRQASAALNKTLLDQGHLK</sequence>
<evidence type="ECO:0000256" key="1">
    <source>
        <dbReference type="SAM" id="SignalP"/>
    </source>
</evidence>
<keyword evidence="1" id="KW-0732">Signal</keyword>
<dbReference type="AlphaFoldDB" id="A0A4R5TSI3"/>
<organism evidence="2 3">
    <name type="scientific">Arthrobacter crusticola</name>
    <dbReference type="NCBI Taxonomy" id="2547960"/>
    <lineage>
        <taxon>Bacteria</taxon>
        <taxon>Bacillati</taxon>
        <taxon>Actinomycetota</taxon>
        <taxon>Actinomycetes</taxon>
        <taxon>Micrococcales</taxon>
        <taxon>Micrococcaceae</taxon>
        <taxon>Arthrobacter</taxon>
    </lineage>
</organism>
<protein>
    <submittedName>
        <fullName evidence="2">Sugar ABC transporter substrate-binding protein</fullName>
    </submittedName>
</protein>
<proteinExistence type="predicted"/>
<feature type="chain" id="PRO_5038687468" evidence="1">
    <location>
        <begin position="28"/>
        <end position="448"/>
    </location>
</feature>
<reference evidence="2 3" key="1">
    <citation type="submission" date="2019-03" db="EMBL/GenBank/DDBJ databases">
        <title>Arthrobacter sp. nov., an bacterium isolated from biocrust in Mu Us Desert.</title>
        <authorList>
            <person name="Lixiong L."/>
        </authorList>
    </citation>
    <scope>NUCLEOTIDE SEQUENCE [LARGE SCALE GENOMIC DNA]</scope>
    <source>
        <strain evidence="2 3">SLN-3</strain>
    </source>
</reference>
<dbReference type="EMBL" id="SMTK01000005">
    <property type="protein sequence ID" value="TDK23964.1"/>
    <property type="molecule type" value="Genomic_DNA"/>
</dbReference>
<keyword evidence="3" id="KW-1185">Reference proteome</keyword>
<accession>A0A4R5TSI3</accession>
<evidence type="ECO:0000313" key="3">
    <source>
        <dbReference type="Proteomes" id="UP000295411"/>
    </source>
</evidence>
<dbReference type="InterPro" id="IPR006059">
    <property type="entry name" value="SBP"/>
</dbReference>
<feature type="signal peptide" evidence="1">
    <location>
        <begin position="1"/>
        <end position="27"/>
    </location>
</feature>
<dbReference type="Proteomes" id="UP000295411">
    <property type="component" value="Unassembled WGS sequence"/>
</dbReference>
<dbReference type="PANTHER" id="PTHR43649:SF12">
    <property type="entry name" value="DIACETYLCHITOBIOSE BINDING PROTEIN DASA"/>
    <property type="match status" value="1"/>
</dbReference>
<dbReference type="OrthoDB" id="2515046at2"/>
<dbReference type="Pfam" id="PF01547">
    <property type="entry name" value="SBP_bac_1"/>
    <property type="match status" value="1"/>
</dbReference>
<name>A0A4R5TSI3_9MICC</name>
<dbReference type="InterPro" id="IPR050490">
    <property type="entry name" value="Bact_solute-bd_prot1"/>
</dbReference>
<comment type="caution">
    <text evidence="2">The sequence shown here is derived from an EMBL/GenBank/DDBJ whole genome shotgun (WGS) entry which is preliminary data.</text>
</comment>
<dbReference type="CDD" id="cd13585">
    <property type="entry name" value="PBP2_TMBP_like"/>
    <property type="match status" value="1"/>
</dbReference>
<evidence type="ECO:0000313" key="2">
    <source>
        <dbReference type="EMBL" id="TDK23964.1"/>
    </source>
</evidence>
<dbReference type="PANTHER" id="PTHR43649">
    <property type="entry name" value="ARABINOSE-BINDING PROTEIN-RELATED"/>
    <property type="match status" value="1"/>
</dbReference>
<dbReference type="SUPFAM" id="SSF53850">
    <property type="entry name" value="Periplasmic binding protein-like II"/>
    <property type="match status" value="1"/>
</dbReference>
<dbReference type="Gene3D" id="3.40.190.10">
    <property type="entry name" value="Periplasmic binding protein-like II"/>
    <property type="match status" value="2"/>
</dbReference>